<dbReference type="InterPro" id="IPR038152">
    <property type="entry name" value="Carbam_trans_C_sf"/>
</dbReference>
<keyword evidence="4" id="KW-0614">Plasmid</keyword>
<protein>
    <submittedName>
        <fullName evidence="4">Carbamoyltransferase</fullName>
    </submittedName>
</protein>
<dbReference type="InterPro" id="IPR051338">
    <property type="entry name" value="NodU/CmcH_Carbamoyltrnsfr"/>
</dbReference>
<dbReference type="PANTHER" id="PTHR34847">
    <property type="entry name" value="NODULATION PROTEIN U"/>
    <property type="match status" value="1"/>
</dbReference>
<sequence length="582" mass="64280">MKYYIGLACTGHENALAIVNSDGEIVFAEATERFLQNKRAVNTPPDDPLRIPRLLKQYCEPCDAIVVAKTWSTDAPQKMRTDAAHILKALAGADARADRDWIARVAFHAGLGDKLIEPNYKLAGSGIERYCSLQGLAYSVRSYEHHLTHAAYACYTSPFDDAVCAVFDGYGEGVHSSYFHYRNGTIEPIPRVRSAKGRYGSLASLGLYYGYTICALLGLDIVNGEEWKVMGLAPYGQLNHDFLEVLRRHIYVDGLDLVMDENAASTYRELQSYARRSGQSYESVADIAYTAQHYFGELMLEMLTGLRQLGLSDRLVLTGGCALNSTFNGCVAPRSGFEQLYIPPAPSDDGNAVGAALLAYAEDGGTMPRPAFHSPYLGSAIDDKELEPFLKHGAMLGLVLVPPGDLCDYVAQELAAGKVIGWIQGCAEFGPRSLGNRSILADPRQASMKERINAIVKFREGFRPFAPSILDEFGDHYFEDYSATPYMEKTLKIRDVYREAIPAVCHVDHTGRLQTVRQDWNPRFHELLRAFHAHTGTPVLLNTSLNVMGKPIVHSAADAFTVFLSTGLDLLVINDHVFSKRC</sequence>
<accession>A0A1U9VP73</accession>
<comment type="similarity">
    <text evidence="1">Belongs to the NodU/CmcH family.</text>
</comment>
<dbReference type="SUPFAM" id="SSF53067">
    <property type="entry name" value="Actin-like ATPase domain"/>
    <property type="match status" value="1"/>
</dbReference>
<evidence type="ECO:0000313" key="5">
    <source>
        <dbReference type="Proteomes" id="UP000189628"/>
    </source>
</evidence>
<proteinExistence type="inferred from homology"/>
<evidence type="ECO:0000313" key="4">
    <source>
        <dbReference type="EMBL" id="AQW32478.1"/>
    </source>
</evidence>
<evidence type="ECO:0000259" key="3">
    <source>
        <dbReference type="Pfam" id="PF16861"/>
    </source>
</evidence>
<dbReference type="RefSeq" id="WP_013209778.1">
    <property type="nucleotide sequence ID" value="NZ_CP019912.1"/>
</dbReference>
<evidence type="ECO:0000259" key="2">
    <source>
        <dbReference type="Pfam" id="PF02543"/>
    </source>
</evidence>
<dbReference type="Proteomes" id="UP000189628">
    <property type="component" value="Plasmid unnamed"/>
</dbReference>
<name>A0A1U9VP73_9RALS</name>
<dbReference type="PANTHER" id="PTHR34847:SF1">
    <property type="entry name" value="NODULATION PROTEIN U"/>
    <property type="match status" value="1"/>
</dbReference>
<evidence type="ECO:0000256" key="1">
    <source>
        <dbReference type="ARBA" id="ARBA00006129"/>
    </source>
</evidence>
<dbReference type="EMBL" id="CP019912">
    <property type="protein sequence ID" value="AQW32478.1"/>
    <property type="molecule type" value="Genomic_DNA"/>
</dbReference>
<dbReference type="Gene3D" id="3.90.870.20">
    <property type="entry name" value="Carbamoyltransferase, C-terminal domain"/>
    <property type="match status" value="1"/>
</dbReference>
<dbReference type="AlphaFoldDB" id="A0A1U9VP73"/>
<gene>
    <name evidence="4" type="ORF">B0B51_21905</name>
</gene>
<reference evidence="4 5" key="1">
    <citation type="submission" date="2017-02" db="EMBL/GenBank/DDBJ databases">
        <title>Blood Disease Bacterium A2-HR MARDI.</title>
        <authorList>
            <person name="Badrun R."/>
            <person name="Abu Bakar N."/>
            <person name="Laboh R."/>
        </authorList>
    </citation>
    <scope>NUCLEOTIDE SEQUENCE [LARGE SCALE GENOMIC DNA]</scope>
    <source>
        <strain evidence="4 5">A2-HR MARDI</strain>
        <plasmid evidence="5">Plasmid</plasmid>
    </source>
</reference>
<dbReference type="InterPro" id="IPR043129">
    <property type="entry name" value="ATPase_NBD"/>
</dbReference>
<geneLocation type="plasmid" evidence="4">
    <name>unnamed</name>
</geneLocation>
<keyword evidence="4" id="KW-0808">Transferase</keyword>
<dbReference type="CDD" id="cd24033">
    <property type="entry name" value="ASKHA_NBD_NodU_CmcH-like_N"/>
    <property type="match status" value="1"/>
</dbReference>
<dbReference type="InterPro" id="IPR003696">
    <property type="entry name" value="Carbtransf_dom"/>
</dbReference>
<dbReference type="GO" id="GO:0016740">
    <property type="term" value="F:transferase activity"/>
    <property type="evidence" value="ECO:0007669"/>
    <property type="project" value="UniProtKB-KW"/>
</dbReference>
<feature type="domain" description="Carbamoyltransferase" evidence="2">
    <location>
        <begin position="5"/>
        <end position="357"/>
    </location>
</feature>
<feature type="domain" description="Carbamoyltransferase C-terminal" evidence="3">
    <location>
        <begin position="411"/>
        <end position="580"/>
    </location>
</feature>
<dbReference type="Pfam" id="PF02543">
    <property type="entry name" value="Carbam_trans_N"/>
    <property type="match status" value="1"/>
</dbReference>
<organism evidence="4 5">
    <name type="scientific">blood disease bacterium A2-HR MARDI</name>
    <dbReference type="NCBI Taxonomy" id="1944648"/>
    <lineage>
        <taxon>Bacteria</taxon>
        <taxon>Pseudomonadati</taxon>
        <taxon>Pseudomonadota</taxon>
        <taxon>Betaproteobacteria</taxon>
        <taxon>Burkholderiales</taxon>
        <taxon>Burkholderiaceae</taxon>
        <taxon>Ralstonia</taxon>
        <taxon>Ralstonia solanacearum species complex</taxon>
    </lineage>
</organism>
<dbReference type="Pfam" id="PF16861">
    <property type="entry name" value="Carbam_trans_C"/>
    <property type="match status" value="1"/>
</dbReference>
<dbReference type="Gene3D" id="3.30.420.40">
    <property type="match status" value="2"/>
</dbReference>
<dbReference type="InterPro" id="IPR031730">
    <property type="entry name" value="Carbam_trans_C"/>
</dbReference>